<sequence length="453" mass="51504">MKHISIIIAAIALSIAYTVSAQNTPQSSTDREYTVIANPGESATHRVRINWHTDADNGKSYCTYTERSDINWEKARKVRAQQELCTAYDGLSSKKASGEDFHESARFLRNTVELKNLQPNTEYMYRCGNGETGKIRYFKTAPSSGEWSAAIISDFHAYTPLPKRVESAMTMIGTLEKCNGRDFDIILHTGDICAWGGSYSFWRDLYKQPYFSKYMWAGVNGNHDNMDRKSTRLSNDYFHYANNNPVNGYKGEKGVCYYFKYGNALFIMLNSESMRSEEGLAAAQAWVKKTIKSNPSKFVIVMEHYQWFFATDGRTSQYERWNSLFDEYGVDLAISGNNHIYARTNALYKGTETDGSKGTVYIQTPSSDNERGQALKEWTDNKDLIKFRWSEGSKTVGGILLKANDNKICLTLYDRHGNALDNVEVISNPDSPFTNAVHPLLIKVERHLFANYD</sequence>
<evidence type="ECO:0000259" key="4">
    <source>
        <dbReference type="Pfam" id="PF16656"/>
    </source>
</evidence>
<evidence type="ECO:0000256" key="1">
    <source>
        <dbReference type="ARBA" id="ARBA00022729"/>
    </source>
</evidence>
<dbReference type="Pfam" id="PF16656">
    <property type="entry name" value="Pur_ac_phosph_N"/>
    <property type="match status" value="1"/>
</dbReference>
<evidence type="ECO:0000313" key="6">
    <source>
        <dbReference type="Proteomes" id="UP000260795"/>
    </source>
</evidence>
<dbReference type="PANTHER" id="PTHR22953:SF153">
    <property type="entry name" value="PURPLE ACID PHOSPHATASE"/>
    <property type="match status" value="1"/>
</dbReference>
<comment type="caution">
    <text evidence="5">The sequence shown here is derived from an EMBL/GenBank/DDBJ whole genome shotgun (WGS) entry which is preliminary data.</text>
</comment>
<dbReference type="GO" id="GO:0003993">
    <property type="term" value="F:acid phosphatase activity"/>
    <property type="evidence" value="ECO:0007669"/>
    <property type="project" value="InterPro"/>
</dbReference>
<dbReference type="InterPro" id="IPR039331">
    <property type="entry name" value="PAPs-like"/>
</dbReference>
<accession>A0A3E4R4G1</accession>
<dbReference type="Pfam" id="PF00149">
    <property type="entry name" value="Metallophos"/>
    <property type="match status" value="1"/>
</dbReference>
<name>A0A3E4R4G1_BACUN</name>
<feature type="domain" description="Calcineurin-like phosphoesterase" evidence="3">
    <location>
        <begin position="150"/>
        <end position="340"/>
    </location>
</feature>
<dbReference type="InterPro" id="IPR029052">
    <property type="entry name" value="Metallo-depent_PP-like"/>
</dbReference>
<reference evidence="5 6" key="1">
    <citation type="submission" date="2018-08" db="EMBL/GenBank/DDBJ databases">
        <title>A genome reference for cultivated species of the human gut microbiota.</title>
        <authorList>
            <person name="Zou Y."/>
            <person name="Xue W."/>
            <person name="Luo G."/>
        </authorList>
    </citation>
    <scope>NUCLEOTIDE SEQUENCE [LARGE SCALE GENOMIC DNA]</scope>
    <source>
        <strain evidence="5 6">TF08-13</strain>
    </source>
</reference>
<feature type="signal peptide" evidence="2">
    <location>
        <begin position="1"/>
        <end position="21"/>
    </location>
</feature>
<dbReference type="GO" id="GO:0046872">
    <property type="term" value="F:metal ion binding"/>
    <property type="evidence" value="ECO:0007669"/>
    <property type="project" value="InterPro"/>
</dbReference>
<feature type="chain" id="PRO_5017752595" description="Metallophosphoesterase family protein" evidence="2">
    <location>
        <begin position="22"/>
        <end position="453"/>
    </location>
</feature>
<dbReference type="InterPro" id="IPR015914">
    <property type="entry name" value="PAPs_N"/>
</dbReference>
<dbReference type="PANTHER" id="PTHR22953">
    <property type="entry name" value="ACID PHOSPHATASE RELATED"/>
    <property type="match status" value="1"/>
</dbReference>
<dbReference type="Gene3D" id="3.60.21.10">
    <property type="match status" value="1"/>
</dbReference>
<feature type="domain" description="Purple acid phosphatase N-terminal" evidence="4">
    <location>
        <begin position="36"/>
        <end position="140"/>
    </location>
</feature>
<keyword evidence="1 2" id="KW-0732">Signal</keyword>
<dbReference type="Proteomes" id="UP000260795">
    <property type="component" value="Unassembled WGS sequence"/>
</dbReference>
<evidence type="ECO:0008006" key="7">
    <source>
        <dbReference type="Google" id="ProtNLM"/>
    </source>
</evidence>
<dbReference type="SUPFAM" id="SSF56300">
    <property type="entry name" value="Metallo-dependent phosphatases"/>
    <property type="match status" value="1"/>
</dbReference>
<dbReference type="Gene3D" id="2.60.40.380">
    <property type="entry name" value="Purple acid phosphatase-like, N-terminal"/>
    <property type="match status" value="1"/>
</dbReference>
<evidence type="ECO:0000259" key="3">
    <source>
        <dbReference type="Pfam" id="PF00149"/>
    </source>
</evidence>
<proteinExistence type="predicted"/>
<dbReference type="InterPro" id="IPR004843">
    <property type="entry name" value="Calcineurin-like_PHP"/>
</dbReference>
<dbReference type="RefSeq" id="WP_117681102.1">
    <property type="nucleotide sequence ID" value="NZ_QSRK01000011.1"/>
</dbReference>
<dbReference type="InterPro" id="IPR008963">
    <property type="entry name" value="Purple_acid_Pase-like_N"/>
</dbReference>
<organism evidence="5 6">
    <name type="scientific">Bacteroides uniformis</name>
    <dbReference type="NCBI Taxonomy" id="820"/>
    <lineage>
        <taxon>Bacteria</taxon>
        <taxon>Pseudomonadati</taxon>
        <taxon>Bacteroidota</taxon>
        <taxon>Bacteroidia</taxon>
        <taxon>Bacteroidales</taxon>
        <taxon>Bacteroidaceae</taxon>
        <taxon>Bacteroides</taxon>
    </lineage>
</organism>
<evidence type="ECO:0000313" key="5">
    <source>
        <dbReference type="EMBL" id="RGL14193.1"/>
    </source>
</evidence>
<protein>
    <recommendedName>
        <fullName evidence="7">Metallophosphoesterase family protein</fullName>
    </recommendedName>
</protein>
<dbReference type="SUPFAM" id="SSF49363">
    <property type="entry name" value="Purple acid phosphatase, N-terminal domain"/>
    <property type="match status" value="1"/>
</dbReference>
<gene>
    <name evidence="5" type="ORF">DXC80_09150</name>
</gene>
<dbReference type="EMBL" id="QSRK01000011">
    <property type="protein sequence ID" value="RGL14193.1"/>
    <property type="molecule type" value="Genomic_DNA"/>
</dbReference>
<dbReference type="AlphaFoldDB" id="A0A3E4R4G1"/>
<evidence type="ECO:0000256" key="2">
    <source>
        <dbReference type="SAM" id="SignalP"/>
    </source>
</evidence>